<evidence type="ECO:0000313" key="3">
    <source>
        <dbReference type="Proteomes" id="UP000091918"/>
    </source>
</evidence>
<comment type="caution">
    <text evidence="2">The sequence shown here is derived from an EMBL/GenBank/DDBJ whole genome shotgun (WGS) entry which is preliminary data.</text>
</comment>
<proteinExistence type="predicted"/>
<evidence type="ECO:0000256" key="1">
    <source>
        <dbReference type="SAM" id="SignalP"/>
    </source>
</evidence>
<dbReference type="Proteomes" id="UP000091918">
    <property type="component" value="Unassembled WGS sequence"/>
</dbReference>
<accession>A0A1B7NPW7</accession>
<gene>
    <name evidence="2" type="ORF">ACJ72_06822</name>
</gene>
<keyword evidence="1" id="KW-0732">Signal</keyword>
<organism evidence="2 3">
    <name type="scientific">Emergomyces africanus</name>
    <dbReference type="NCBI Taxonomy" id="1955775"/>
    <lineage>
        <taxon>Eukaryota</taxon>
        <taxon>Fungi</taxon>
        <taxon>Dikarya</taxon>
        <taxon>Ascomycota</taxon>
        <taxon>Pezizomycotina</taxon>
        <taxon>Eurotiomycetes</taxon>
        <taxon>Eurotiomycetidae</taxon>
        <taxon>Onygenales</taxon>
        <taxon>Ajellomycetaceae</taxon>
        <taxon>Emergomyces</taxon>
    </lineage>
</organism>
<feature type="non-terminal residue" evidence="2">
    <location>
        <position position="92"/>
    </location>
</feature>
<reference evidence="2 3" key="1">
    <citation type="submission" date="2015-07" db="EMBL/GenBank/DDBJ databases">
        <title>Emmonsia species relationships and genome sequence.</title>
        <authorList>
            <person name="Cuomo C.A."/>
            <person name="Schwartz I.S."/>
            <person name="Kenyon C."/>
            <person name="de Hoog G.S."/>
            <person name="Govender N.P."/>
            <person name="Botha A."/>
            <person name="Moreno L."/>
            <person name="de Vries M."/>
            <person name="Munoz J.F."/>
            <person name="Stielow J.B."/>
        </authorList>
    </citation>
    <scope>NUCLEOTIDE SEQUENCE [LARGE SCALE GENOMIC DNA]</scope>
    <source>
        <strain evidence="2 3">CBS 136260</strain>
    </source>
</reference>
<sequence>MLYSAACASLLFLLSAAGSAAAAATPSFTIRPVPVPTLPTSYKLRVSTEEGQGGYLKTSAQKGVEQANLTITPDKNQADWTISDLPGGGGHI</sequence>
<dbReference type="EMBL" id="LGUA01001268">
    <property type="protein sequence ID" value="OAX78863.1"/>
    <property type="molecule type" value="Genomic_DNA"/>
</dbReference>
<keyword evidence="3" id="KW-1185">Reference proteome</keyword>
<feature type="chain" id="PRO_5008598136" evidence="1">
    <location>
        <begin position="23"/>
        <end position="92"/>
    </location>
</feature>
<name>A0A1B7NPW7_9EURO</name>
<protein>
    <submittedName>
        <fullName evidence="2">Uncharacterized protein</fullName>
    </submittedName>
</protein>
<dbReference type="AlphaFoldDB" id="A0A1B7NPW7"/>
<feature type="signal peptide" evidence="1">
    <location>
        <begin position="1"/>
        <end position="22"/>
    </location>
</feature>
<evidence type="ECO:0000313" key="2">
    <source>
        <dbReference type="EMBL" id="OAX78863.1"/>
    </source>
</evidence>